<dbReference type="Pfam" id="PF17751">
    <property type="entry name" value="SKICH"/>
    <property type="match status" value="1"/>
</dbReference>
<keyword evidence="1 2" id="KW-0175">Coiled coil</keyword>
<protein>
    <recommendedName>
        <fullName evidence="4">SKICH domain-containing protein</fullName>
    </recommendedName>
</protein>
<name>A0ABD3TIX1_SINWO</name>
<feature type="compositionally biased region" description="Polar residues" evidence="3">
    <location>
        <begin position="584"/>
        <end position="593"/>
    </location>
</feature>
<dbReference type="Proteomes" id="UP001634394">
    <property type="component" value="Unassembled WGS sequence"/>
</dbReference>
<organism evidence="5 6">
    <name type="scientific">Sinanodonta woodiana</name>
    <name type="common">Chinese pond mussel</name>
    <name type="synonym">Anodonta woodiana</name>
    <dbReference type="NCBI Taxonomy" id="1069815"/>
    <lineage>
        <taxon>Eukaryota</taxon>
        <taxon>Metazoa</taxon>
        <taxon>Spiralia</taxon>
        <taxon>Lophotrochozoa</taxon>
        <taxon>Mollusca</taxon>
        <taxon>Bivalvia</taxon>
        <taxon>Autobranchia</taxon>
        <taxon>Heteroconchia</taxon>
        <taxon>Palaeoheterodonta</taxon>
        <taxon>Unionida</taxon>
        <taxon>Unionoidea</taxon>
        <taxon>Unionidae</taxon>
        <taxon>Unioninae</taxon>
        <taxon>Sinanodonta</taxon>
    </lineage>
</organism>
<keyword evidence="6" id="KW-1185">Reference proteome</keyword>
<proteinExistence type="predicted"/>
<evidence type="ECO:0000259" key="4">
    <source>
        <dbReference type="Pfam" id="PF17751"/>
    </source>
</evidence>
<accession>A0ABD3TIX1</accession>
<evidence type="ECO:0000256" key="2">
    <source>
        <dbReference type="SAM" id="Coils"/>
    </source>
</evidence>
<gene>
    <name evidence="5" type="ORF">ACJMK2_022347</name>
</gene>
<reference evidence="5 6" key="1">
    <citation type="submission" date="2024-11" db="EMBL/GenBank/DDBJ databases">
        <title>Chromosome-level genome assembly of the freshwater bivalve Anodonta woodiana.</title>
        <authorList>
            <person name="Chen X."/>
        </authorList>
    </citation>
    <scope>NUCLEOTIDE SEQUENCE [LARGE SCALE GENOMIC DNA]</scope>
    <source>
        <strain evidence="5">MN2024</strain>
        <tissue evidence="5">Gills</tissue>
    </source>
</reference>
<comment type="caution">
    <text evidence="5">The sequence shown here is derived from an EMBL/GenBank/DDBJ whole genome shotgun (WGS) entry which is preliminary data.</text>
</comment>
<feature type="region of interest" description="Disordered" evidence="3">
    <location>
        <begin position="542"/>
        <end position="607"/>
    </location>
</feature>
<sequence length="642" mass="73600">MSDNFDFDIDAINPLLDLVLFENIPNSYPWEGNVAATYTLGQNLIPLERDWIGIFQTGWHDTEDYITFKSAPIKPHDALNPTKRGVVFTAEEFKVPPDRKIQYQFLYLSDGDNIVGVSTPFRVLVEHDIGNFHLDILMREPILESTDQIKPRGKRYRDPFHVNKIKAKKAKSIRLKKPKLTHQTQSIACKRKHKLLTVMRDNLSLTDASLASSRWAIDMQNIFVHPTMQEYQENKEKAVIPVCNQFIPVFDVAREKTIQMIQDGSAVQSSSRVQAIEYPTKLSILPGPESFLLGITNSSAVCPNCNMAKSFVQLLLRHLEETHRKVHKMEKEMSSLNKTNQQEENKEVNKDMSFLESCLCQSHAENTMLQAKISGLKAAAAAQSACKQQKVKPSKDLASKPVDPEAVNTPDIESIIFSFQEQGFTALIKEDGKEQVKLYDAVRKLTEKDGWFTKESKRTERLLNSLANQGRLIESLRQNLKNQETQLTNYKAQTDKLRKQLQDERENTSICVRQREQLNVQLKNTLQNRAIGLTNAWKQKHSCKLSKSTEQSNRGSVDSTSSKEKSPAVKSKTKATKQEKNQTRKFYQNLNSERQQHGSKLYKEPSQVETCQTCRMKFPAKTNPHVIEEHRVFHEKYSKKYD</sequence>
<dbReference type="PANTHER" id="PTHR31915:SF6">
    <property type="entry name" value="SKICH DOMAIN-CONTAINING PROTEIN"/>
    <property type="match status" value="1"/>
</dbReference>
<feature type="coiled-coil region" evidence="2">
    <location>
        <begin position="312"/>
        <end position="346"/>
    </location>
</feature>
<dbReference type="AlphaFoldDB" id="A0ABD3TIX1"/>
<dbReference type="InterPro" id="IPR041611">
    <property type="entry name" value="SKICH"/>
</dbReference>
<feature type="compositionally biased region" description="Polar residues" evidence="3">
    <location>
        <begin position="545"/>
        <end position="560"/>
    </location>
</feature>
<feature type="domain" description="SKICH" evidence="4">
    <location>
        <begin position="19"/>
        <end position="122"/>
    </location>
</feature>
<dbReference type="Gene3D" id="2.60.40.2840">
    <property type="match status" value="1"/>
</dbReference>
<dbReference type="InterPro" id="IPR051002">
    <property type="entry name" value="UBA_autophagy_assoc_protein"/>
</dbReference>
<evidence type="ECO:0000313" key="6">
    <source>
        <dbReference type="Proteomes" id="UP001634394"/>
    </source>
</evidence>
<dbReference type="PANTHER" id="PTHR31915">
    <property type="entry name" value="SKICH DOMAIN-CONTAINING PROTEIN"/>
    <property type="match status" value="1"/>
</dbReference>
<evidence type="ECO:0000313" key="5">
    <source>
        <dbReference type="EMBL" id="KAL3836945.1"/>
    </source>
</evidence>
<dbReference type="EMBL" id="JBJQND010000018">
    <property type="protein sequence ID" value="KAL3836945.1"/>
    <property type="molecule type" value="Genomic_DNA"/>
</dbReference>
<feature type="coiled-coil region" evidence="2">
    <location>
        <begin position="466"/>
        <end position="507"/>
    </location>
</feature>
<evidence type="ECO:0000256" key="3">
    <source>
        <dbReference type="SAM" id="MobiDB-lite"/>
    </source>
</evidence>
<evidence type="ECO:0000256" key="1">
    <source>
        <dbReference type="ARBA" id="ARBA00023054"/>
    </source>
</evidence>